<feature type="region of interest" description="Disordered" evidence="1">
    <location>
        <begin position="209"/>
        <end position="265"/>
    </location>
</feature>
<evidence type="ECO:0000256" key="1">
    <source>
        <dbReference type="SAM" id="MobiDB-lite"/>
    </source>
</evidence>
<sequence length="373" mass="41003">MLFVWWCQEGVNFWEIINGGSSIHSEIYSSQHGRAQAELRQNRFRQLFRNVIGRLKKSKTLSGSVSPTHLTAQAVRQMTSTFLVRCSTPWLEDDLLMRIRLHQSSENLRMPSDNLRLTSAGDGGGSGEGAPIRTRSISNLRGANALEAYGTFDADHLDSASSLMHSRLLARSVGNVSSAMSGGESGEATAASRLQNTIDMLKKASNPDLTQCSLYEDPGSPCGEKMRRRGAVQKKVERYHPRHRAARNQTSEESDSNGSDASPLSQSISRRLLSVGNNRLTISIDIDYLINTLHSLQGRSITQHNTPLSRKIGPSYITCRPVDHRLARVGASSCSNGSSSLEGHEERHIVRSGLSRRSGGRPGVFLTYRGTSR</sequence>
<accession>A0A3P7YYS6</accession>
<evidence type="ECO:0000313" key="2">
    <source>
        <dbReference type="EMBL" id="VDO92811.1"/>
    </source>
</evidence>
<dbReference type="AlphaFoldDB" id="A0A183FW16"/>
<proteinExistence type="predicted"/>
<evidence type="ECO:0000313" key="3">
    <source>
        <dbReference type="Proteomes" id="UP000050761"/>
    </source>
</evidence>
<dbReference type="EMBL" id="UZAH01027559">
    <property type="protein sequence ID" value="VDO92811.1"/>
    <property type="molecule type" value="Genomic_DNA"/>
</dbReference>
<feature type="region of interest" description="Disordered" evidence="1">
    <location>
        <begin position="350"/>
        <end position="373"/>
    </location>
</feature>
<reference evidence="2 3" key="1">
    <citation type="submission" date="2018-11" db="EMBL/GenBank/DDBJ databases">
        <authorList>
            <consortium name="Pathogen Informatics"/>
        </authorList>
    </citation>
    <scope>NUCLEOTIDE SEQUENCE [LARGE SCALE GENOMIC DNA]</scope>
</reference>
<name>A0A183FW16_HELPZ</name>
<accession>A0A183FW16</accession>
<gene>
    <name evidence="2" type="ORF">HPBE_LOCUS12586</name>
</gene>
<reference evidence="4" key="2">
    <citation type="submission" date="2019-09" db="UniProtKB">
        <authorList>
            <consortium name="WormBaseParasite"/>
        </authorList>
    </citation>
    <scope>IDENTIFICATION</scope>
</reference>
<dbReference type="Pfam" id="PF01359">
    <property type="entry name" value="Transposase_1"/>
    <property type="match status" value="1"/>
</dbReference>
<keyword evidence="3" id="KW-1185">Reference proteome</keyword>
<dbReference type="OrthoDB" id="6154712at2759"/>
<organism evidence="3 4">
    <name type="scientific">Heligmosomoides polygyrus</name>
    <name type="common">Parasitic roundworm</name>
    <dbReference type="NCBI Taxonomy" id="6339"/>
    <lineage>
        <taxon>Eukaryota</taxon>
        <taxon>Metazoa</taxon>
        <taxon>Ecdysozoa</taxon>
        <taxon>Nematoda</taxon>
        <taxon>Chromadorea</taxon>
        <taxon>Rhabditida</taxon>
        <taxon>Rhabditina</taxon>
        <taxon>Rhabditomorpha</taxon>
        <taxon>Strongyloidea</taxon>
        <taxon>Heligmosomidae</taxon>
        <taxon>Heligmosomoides</taxon>
    </lineage>
</organism>
<evidence type="ECO:0000313" key="4">
    <source>
        <dbReference type="WBParaSite" id="HPBE_0001258501-mRNA-1"/>
    </source>
</evidence>
<dbReference type="InterPro" id="IPR001888">
    <property type="entry name" value="Transposase_1"/>
</dbReference>
<dbReference type="WBParaSite" id="HPBE_0001258501-mRNA-1">
    <property type="protein sequence ID" value="HPBE_0001258501-mRNA-1"/>
    <property type="gene ID" value="HPBE_0001258501"/>
</dbReference>
<dbReference type="Proteomes" id="UP000050761">
    <property type="component" value="Unassembled WGS sequence"/>
</dbReference>
<protein>
    <submittedName>
        <fullName evidence="4">Pecanex-like protein</fullName>
    </submittedName>
</protein>
<feature type="compositionally biased region" description="Polar residues" evidence="1">
    <location>
        <begin position="247"/>
        <end position="265"/>
    </location>
</feature>